<dbReference type="GO" id="GO:0003676">
    <property type="term" value="F:nucleic acid binding"/>
    <property type="evidence" value="ECO:0007669"/>
    <property type="project" value="InterPro"/>
</dbReference>
<keyword evidence="1" id="KW-0547">Nucleotide-binding</keyword>
<proteinExistence type="predicted"/>
<name>A0A4V3SNP8_9PAST</name>
<dbReference type="EMBL" id="QXNG01000062">
    <property type="protein sequence ID" value="THA14863.1"/>
    <property type="molecule type" value="Genomic_DNA"/>
</dbReference>
<evidence type="ECO:0000313" key="2">
    <source>
        <dbReference type="Proteomes" id="UP000310576"/>
    </source>
</evidence>
<dbReference type="Gene3D" id="3.40.1350.10">
    <property type="match status" value="1"/>
</dbReference>
<accession>A0A4V3SNP8</accession>
<dbReference type="InterPro" id="IPR011856">
    <property type="entry name" value="tRNA_endonuc-like_dom_sf"/>
</dbReference>
<keyword evidence="1" id="KW-0067">ATP-binding</keyword>
<organism evidence="1 2">
    <name type="scientific">Rodentibacter pneumotropicus</name>
    <dbReference type="NCBI Taxonomy" id="758"/>
    <lineage>
        <taxon>Bacteria</taxon>
        <taxon>Pseudomonadati</taxon>
        <taxon>Pseudomonadota</taxon>
        <taxon>Gammaproteobacteria</taxon>
        <taxon>Pasteurellales</taxon>
        <taxon>Pasteurellaceae</taxon>
        <taxon>Rodentibacter</taxon>
    </lineage>
</organism>
<protein>
    <submittedName>
        <fullName evidence="1">ATP-binding protein</fullName>
    </submittedName>
</protein>
<evidence type="ECO:0000313" key="1">
    <source>
        <dbReference type="EMBL" id="THA14863.1"/>
    </source>
</evidence>
<dbReference type="RefSeq" id="WP_136125074.1">
    <property type="nucleotide sequence ID" value="NZ_CAJUGY010000038.1"/>
</dbReference>
<dbReference type="GO" id="GO:0005524">
    <property type="term" value="F:ATP binding"/>
    <property type="evidence" value="ECO:0007669"/>
    <property type="project" value="UniProtKB-KW"/>
</dbReference>
<sequence>MARKTVSIKADHLQRVASIAPHLAIAELVWNGLDADASVIHVALHEGDLGKIDKITIKDNGTGISLDRADDSFSTIGGSWKNRERATPLGRCLHGQKGEGRFKAFSLGRSVLWDSTYLDAQQQTKHIHISALRDSLNEVDINEDEKGKLDSCGTLVTINEIDDKVQVLTTENLISKLTYIFAGYLCQYSNVQIFVNGTLLDPRELINSESEIILGEDSDIHGKMKIILWDKKDVSDFYLCKENYSFICDYDTKNKIRKQGYNYTVYLCGEIINNLNESDNLSIVDMDKNAGILITEAIAKLNEYLRIQKEKENSQRITNWIDLEIYPYTASQYTPIEEIEKNLFDMVAVKVEDNLPRFRSSSIESKRLTFQLLSNAIKENPASMQRILEEVLKLNDSEKEMFSKLLENTSLTSIIRSSKIVADRLNFLKGLENLLFDKENKKALLERDQLHKILENETWVFMEDFNFSGSENTLNDVLKIHATHLDYYDEESFDTEKPVFLSDGKKGRVDLFFHKARKPSQGYKEYLVVELKRPSQKINSEVITQIKNYAYAVSSDERFDHSKTKWTFIAVSNELDQFAKREANQRGKRKGVVSDDAEYNVEVIVMTWAEVINNARARLDFYKEQLSYNVDHNSVDEYLREKHNEYLPKTYS</sequence>
<dbReference type="AlphaFoldDB" id="A0A4V3SNP8"/>
<dbReference type="Pfam" id="PF13589">
    <property type="entry name" value="HATPase_c_3"/>
    <property type="match status" value="1"/>
</dbReference>
<dbReference type="Proteomes" id="UP000310576">
    <property type="component" value="Unassembled WGS sequence"/>
</dbReference>
<dbReference type="SUPFAM" id="SSF55874">
    <property type="entry name" value="ATPase domain of HSP90 chaperone/DNA topoisomerase II/histidine kinase"/>
    <property type="match status" value="1"/>
</dbReference>
<dbReference type="InterPro" id="IPR036890">
    <property type="entry name" value="HATPase_C_sf"/>
</dbReference>
<gene>
    <name evidence="1" type="ORF">D3M76_06600</name>
</gene>
<reference evidence="1 2" key="1">
    <citation type="journal article" date="2019" name="Vet. Microbiol.">
        <title>Development of multi locus sequence typing (MLST) of Rodentibacter pneumotropicus.</title>
        <authorList>
            <person name="Adhikary S."/>
            <person name="Bisgaard M."/>
            <person name="Boot R."/>
            <person name="Benga L."/>
            <person name="Nicklas W."/>
            <person name="Christensen H."/>
        </authorList>
    </citation>
    <scope>NUCLEOTIDE SEQUENCE [LARGE SCALE GENOMIC DNA]</scope>
    <source>
        <strain evidence="1 2">1596_07</strain>
    </source>
</reference>
<comment type="caution">
    <text evidence="1">The sequence shown here is derived from an EMBL/GenBank/DDBJ whole genome shotgun (WGS) entry which is preliminary data.</text>
</comment>
<dbReference type="Gene3D" id="3.30.565.10">
    <property type="entry name" value="Histidine kinase-like ATPase, C-terminal domain"/>
    <property type="match status" value="1"/>
</dbReference>